<keyword evidence="9" id="KW-0346">Stress response</keyword>
<dbReference type="GO" id="GO:0005829">
    <property type="term" value="C:cytosol"/>
    <property type="evidence" value="ECO:0007669"/>
    <property type="project" value="TreeGrafter"/>
</dbReference>
<keyword evidence="7" id="KW-0049">Antioxidant</keyword>
<evidence type="ECO:0000256" key="18">
    <source>
        <dbReference type="PIRSR" id="PIRSR000239-1"/>
    </source>
</evidence>
<comment type="caution">
    <text evidence="20">The sequence shown here is derived from an EMBL/GenBank/DDBJ whole genome shotgun (WGS) entry which is preliminary data.</text>
</comment>
<dbReference type="PANTHER" id="PTHR10681:SF121">
    <property type="entry name" value="ALKYL HYDROPEROXIDE REDUCTASE C"/>
    <property type="match status" value="1"/>
</dbReference>
<comment type="subunit">
    <text evidence="16">Homodimer; disulfide-linked, upon oxidation. 6 homodimers assemble to form a ring-like dodecamer. Identified in a complex with AhpD, DlaT and Lpd.</text>
</comment>
<evidence type="ECO:0000313" key="21">
    <source>
        <dbReference type="Proteomes" id="UP000035444"/>
    </source>
</evidence>
<dbReference type="InterPro" id="IPR050217">
    <property type="entry name" value="Peroxiredoxin"/>
</dbReference>
<keyword evidence="11" id="KW-0676">Redox-active center</keyword>
<dbReference type="EC" id="1.11.1.28" evidence="17"/>
<evidence type="ECO:0000256" key="14">
    <source>
        <dbReference type="ARBA" id="ARBA00051970"/>
    </source>
</evidence>
<dbReference type="STRING" id="1489064.WH96_01460"/>
<dbReference type="GO" id="GO:0102039">
    <property type="term" value="F:NADH-dependent peroxiredoxin activity"/>
    <property type="evidence" value="ECO:0007669"/>
    <property type="project" value="UniProtKB-EC"/>
</dbReference>
<evidence type="ECO:0000256" key="7">
    <source>
        <dbReference type="ARBA" id="ARBA00022862"/>
    </source>
</evidence>
<dbReference type="RefSeq" id="WP_047762346.1">
    <property type="nucleotide sequence ID" value="NZ_LAQL01000002.1"/>
</dbReference>
<dbReference type="PATRIC" id="fig|1489064.4.peg.1213"/>
<dbReference type="Proteomes" id="UP000035444">
    <property type="component" value="Unassembled WGS sequence"/>
</dbReference>
<comment type="catalytic activity">
    <reaction evidence="13">
        <text>a hydroperoxide + NADH + H(+) = an alcohol + NAD(+) + H2O</text>
        <dbReference type="Rhea" id="RHEA:62628"/>
        <dbReference type="ChEBI" id="CHEBI:15377"/>
        <dbReference type="ChEBI" id="CHEBI:15378"/>
        <dbReference type="ChEBI" id="CHEBI:30879"/>
        <dbReference type="ChEBI" id="CHEBI:35924"/>
        <dbReference type="ChEBI" id="CHEBI:57540"/>
        <dbReference type="ChEBI" id="CHEBI:57945"/>
        <dbReference type="EC" id="1.11.1.26"/>
    </reaction>
</comment>
<name>A0A0H2MZY4_9PROT</name>
<comment type="function">
    <text evidence="15">Thiol-specific peroxidase that catalyzes the reduction of hydrogen peroxide and organic hydroperoxides to water and alcohols, respectively. Plays a role in cell protection against oxidative stress by detoxifying peroxides. Together with AhpD, DlaT and Lpd, constitutes an NADH-dependent peroxidase active against hydrogen and alkyl peroxides as well as serving as a peroxynitrite reductase, thus protecting the bacterium against reactive nitrogen intermediates and oxidative stress generated by the host immune system. Does not however seem to play a role in detoxification of isoniazid.</text>
</comment>
<comment type="catalytic activity">
    <reaction evidence="14">
        <text>N(6)-[(R)-dihydrolipoyl]-L-lysyl-[lipoyl-carrier protein] + a hydroperoxide = N(6)-[(R)-lipoyl]-L-lysyl-[lipoyl-carrier protein] + an alcohol + H2O</text>
        <dbReference type="Rhea" id="RHEA:62636"/>
        <dbReference type="Rhea" id="RHEA-COMP:10502"/>
        <dbReference type="Rhea" id="RHEA-COMP:16355"/>
        <dbReference type="ChEBI" id="CHEBI:15377"/>
        <dbReference type="ChEBI" id="CHEBI:30879"/>
        <dbReference type="ChEBI" id="CHEBI:35924"/>
        <dbReference type="ChEBI" id="CHEBI:83099"/>
        <dbReference type="ChEBI" id="CHEBI:83100"/>
        <dbReference type="EC" id="1.11.1.28"/>
    </reaction>
</comment>
<comment type="subunit">
    <text evidence="2">Homodimer; disulfide-linked, upon oxidation. 5 homodimers assemble to form a ring-like decamer.</text>
</comment>
<reference evidence="20 21" key="1">
    <citation type="submission" date="2015-03" db="EMBL/GenBank/DDBJ databases">
        <title>Genome Sequence of Kiloniella spongiae MEBiC09566, isolated from a marine sponge.</title>
        <authorList>
            <person name="Shao Z."/>
            <person name="Wang L."/>
            <person name="Li X."/>
        </authorList>
    </citation>
    <scope>NUCLEOTIDE SEQUENCE [LARGE SCALE GENOMIC DNA]</scope>
    <source>
        <strain evidence="20 21">MEBiC09566</strain>
    </source>
</reference>
<evidence type="ECO:0000256" key="4">
    <source>
        <dbReference type="ARBA" id="ARBA00017462"/>
    </source>
</evidence>
<keyword evidence="10" id="KW-1015">Disulfide bond</keyword>
<dbReference type="GO" id="GO:0008379">
    <property type="term" value="F:thioredoxin peroxidase activity"/>
    <property type="evidence" value="ECO:0007669"/>
    <property type="project" value="TreeGrafter"/>
</dbReference>
<dbReference type="FunFam" id="3.40.30.10:FF:000043">
    <property type="entry name" value="Alkyl hydroperoxide reductase C"/>
    <property type="match status" value="1"/>
</dbReference>
<keyword evidence="5" id="KW-0963">Cytoplasm</keyword>
<evidence type="ECO:0000259" key="19">
    <source>
        <dbReference type="PROSITE" id="PS51352"/>
    </source>
</evidence>
<evidence type="ECO:0000256" key="8">
    <source>
        <dbReference type="ARBA" id="ARBA00023002"/>
    </source>
</evidence>
<evidence type="ECO:0000256" key="13">
    <source>
        <dbReference type="ARBA" id="ARBA00047572"/>
    </source>
</evidence>
<keyword evidence="6" id="KW-0575">Peroxidase</keyword>
<evidence type="ECO:0000256" key="6">
    <source>
        <dbReference type="ARBA" id="ARBA00022559"/>
    </source>
</evidence>
<dbReference type="InterPro" id="IPR013766">
    <property type="entry name" value="Thioredoxin_domain"/>
</dbReference>
<dbReference type="PROSITE" id="PS51352">
    <property type="entry name" value="THIOREDOXIN_2"/>
    <property type="match status" value="1"/>
</dbReference>
<evidence type="ECO:0000256" key="17">
    <source>
        <dbReference type="ARBA" id="ARBA00067010"/>
    </source>
</evidence>
<evidence type="ECO:0000256" key="15">
    <source>
        <dbReference type="ARBA" id="ARBA00055957"/>
    </source>
</evidence>
<keyword evidence="21" id="KW-1185">Reference proteome</keyword>
<evidence type="ECO:0000256" key="9">
    <source>
        <dbReference type="ARBA" id="ARBA00023016"/>
    </source>
</evidence>
<dbReference type="GO" id="GO:0006979">
    <property type="term" value="P:response to oxidative stress"/>
    <property type="evidence" value="ECO:0007669"/>
    <property type="project" value="TreeGrafter"/>
</dbReference>
<dbReference type="CDD" id="cd03015">
    <property type="entry name" value="PRX_Typ2cys"/>
    <property type="match status" value="1"/>
</dbReference>
<evidence type="ECO:0000256" key="11">
    <source>
        <dbReference type="ARBA" id="ARBA00023284"/>
    </source>
</evidence>
<evidence type="ECO:0000256" key="1">
    <source>
        <dbReference type="ARBA" id="ARBA00004496"/>
    </source>
</evidence>
<dbReference type="InterPro" id="IPR024706">
    <property type="entry name" value="Peroxiredoxin_AhpC-typ"/>
</dbReference>
<dbReference type="EC" id="1.11.1.26" evidence="3"/>
<dbReference type="GO" id="GO:0042744">
    <property type="term" value="P:hydrogen peroxide catabolic process"/>
    <property type="evidence" value="ECO:0007669"/>
    <property type="project" value="TreeGrafter"/>
</dbReference>
<sequence length="179" mass="19924">MLTIGDKFPEYALTAVVSNNPADGFVEITDKSYEGKWKVVFFWPKDFTFICPTEIAAFGAMNEEFEDRDAQILGVSTDSDFVHMAWRKDHEDLNDLPFPMVSDIKRELCEGLGILDAEAGVALRATFVVDPDGIIQHVGVNGLNVGRNPQETLRILDALQTDELCPCNWNKGDDVLKVA</sequence>
<dbReference type="Pfam" id="PF00578">
    <property type="entry name" value="AhpC-TSA"/>
    <property type="match status" value="1"/>
</dbReference>
<accession>A0A0H2MZY4</accession>
<dbReference type="AlphaFoldDB" id="A0A0H2MZY4"/>
<evidence type="ECO:0000256" key="12">
    <source>
        <dbReference type="ARBA" id="ARBA00032077"/>
    </source>
</evidence>
<dbReference type="GO" id="GO:0045454">
    <property type="term" value="P:cell redox homeostasis"/>
    <property type="evidence" value="ECO:0007669"/>
    <property type="project" value="TreeGrafter"/>
</dbReference>
<dbReference type="SUPFAM" id="SSF52833">
    <property type="entry name" value="Thioredoxin-like"/>
    <property type="match status" value="1"/>
</dbReference>
<feature type="active site" description="Cysteine sulfenic acid (-SOH) intermediate; for peroxidase activity" evidence="18">
    <location>
        <position position="51"/>
    </location>
</feature>
<dbReference type="GO" id="GO:0033554">
    <property type="term" value="P:cellular response to stress"/>
    <property type="evidence" value="ECO:0007669"/>
    <property type="project" value="TreeGrafter"/>
</dbReference>
<evidence type="ECO:0000313" key="20">
    <source>
        <dbReference type="EMBL" id="KLN62220.1"/>
    </source>
</evidence>
<evidence type="ECO:0000256" key="16">
    <source>
        <dbReference type="ARBA" id="ARBA00062350"/>
    </source>
</evidence>
<evidence type="ECO:0000256" key="3">
    <source>
        <dbReference type="ARBA" id="ARBA00013021"/>
    </source>
</evidence>
<dbReference type="PANTHER" id="PTHR10681">
    <property type="entry name" value="THIOREDOXIN PEROXIDASE"/>
    <property type="match status" value="1"/>
</dbReference>
<keyword evidence="8" id="KW-0560">Oxidoreductase</keyword>
<feature type="domain" description="Thioredoxin" evidence="19">
    <location>
        <begin position="2"/>
        <end position="161"/>
    </location>
</feature>
<comment type="subcellular location">
    <subcellularLocation>
        <location evidence="1">Cytoplasm</location>
    </subcellularLocation>
</comment>
<evidence type="ECO:0000256" key="2">
    <source>
        <dbReference type="ARBA" id="ARBA00011654"/>
    </source>
</evidence>
<dbReference type="Gene3D" id="3.40.30.10">
    <property type="entry name" value="Glutaredoxin"/>
    <property type="match status" value="1"/>
</dbReference>
<proteinExistence type="predicted"/>
<dbReference type="InterPro" id="IPR036249">
    <property type="entry name" value="Thioredoxin-like_sf"/>
</dbReference>
<dbReference type="InterPro" id="IPR000866">
    <property type="entry name" value="AhpC/TSA"/>
</dbReference>
<organism evidence="20 21">
    <name type="scientific">Kiloniella spongiae</name>
    <dbReference type="NCBI Taxonomy" id="1489064"/>
    <lineage>
        <taxon>Bacteria</taxon>
        <taxon>Pseudomonadati</taxon>
        <taxon>Pseudomonadota</taxon>
        <taxon>Alphaproteobacteria</taxon>
        <taxon>Rhodospirillales</taxon>
        <taxon>Kiloniellaceae</taxon>
        <taxon>Kiloniella</taxon>
    </lineage>
</organism>
<dbReference type="OrthoDB" id="9812811at2"/>
<evidence type="ECO:0000256" key="5">
    <source>
        <dbReference type="ARBA" id="ARBA00022490"/>
    </source>
</evidence>
<protein>
    <recommendedName>
        <fullName evidence="4">Alkyl hydroperoxide reductase C</fullName>
        <ecNumber evidence="3">1.11.1.26</ecNumber>
        <ecNumber evidence="17">1.11.1.28</ecNumber>
    </recommendedName>
    <alternativeName>
        <fullName evidence="12">Peroxiredoxin</fullName>
    </alternativeName>
</protein>
<dbReference type="PIRSF" id="PIRSF000239">
    <property type="entry name" value="AHPC"/>
    <property type="match status" value="1"/>
</dbReference>
<evidence type="ECO:0000256" key="10">
    <source>
        <dbReference type="ARBA" id="ARBA00023157"/>
    </source>
</evidence>
<gene>
    <name evidence="20" type="ORF">WH96_01460</name>
</gene>
<dbReference type="EMBL" id="LAQL01000002">
    <property type="protein sequence ID" value="KLN62220.1"/>
    <property type="molecule type" value="Genomic_DNA"/>
</dbReference>